<dbReference type="InterPro" id="IPR058031">
    <property type="entry name" value="AAA_lid_NorR"/>
</dbReference>
<dbReference type="GO" id="GO:0006355">
    <property type="term" value="P:regulation of DNA-templated transcription"/>
    <property type="evidence" value="ECO:0007669"/>
    <property type="project" value="InterPro"/>
</dbReference>
<protein>
    <recommendedName>
        <fullName evidence="5">Sigma-54 factor interaction domain-containing protein</fullName>
    </recommendedName>
</protein>
<dbReference type="EMBL" id="AP021875">
    <property type="protein sequence ID" value="BBO74313.1"/>
    <property type="molecule type" value="Genomic_DNA"/>
</dbReference>
<dbReference type="SUPFAM" id="SSF52540">
    <property type="entry name" value="P-loop containing nucleoside triphosphate hydrolases"/>
    <property type="match status" value="1"/>
</dbReference>
<proteinExistence type="predicted"/>
<keyword evidence="4" id="KW-0804">Transcription</keyword>
<dbReference type="GO" id="GO:0005524">
    <property type="term" value="F:ATP binding"/>
    <property type="evidence" value="ECO:0007669"/>
    <property type="project" value="UniProtKB-KW"/>
</dbReference>
<gene>
    <name evidence="6" type="ORF">DSCW_17300</name>
</gene>
<evidence type="ECO:0000256" key="2">
    <source>
        <dbReference type="ARBA" id="ARBA00022840"/>
    </source>
</evidence>
<keyword evidence="7" id="KW-1185">Reference proteome</keyword>
<evidence type="ECO:0000259" key="5">
    <source>
        <dbReference type="PROSITE" id="PS50045"/>
    </source>
</evidence>
<accession>A0A5K7Z2J8</accession>
<dbReference type="PROSITE" id="PS00688">
    <property type="entry name" value="SIGMA54_INTERACT_3"/>
    <property type="match status" value="1"/>
</dbReference>
<keyword evidence="2" id="KW-0067">ATP-binding</keyword>
<name>A0A5K7Z2J8_9BACT</name>
<dbReference type="AlphaFoldDB" id="A0A5K7Z2J8"/>
<dbReference type="KEGG" id="dwd:DSCW_17300"/>
<dbReference type="InterPro" id="IPR025944">
    <property type="entry name" value="Sigma_54_int_dom_CS"/>
</dbReference>
<reference evidence="6 7" key="1">
    <citation type="submission" date="2019-11" db="EMBL/GenBank/DDBJ databases">
        <title>Comparative genomics of hydrocarbon-degrading Desulfosarcina strains.</title>
        <authorList>
            <person name="Watanabe M."/>
            <person name="Kojima H."/>
            <person name="Fukui M."/>
        </authorList>
    </citation>
    <scope>NUCLEOTIDE SEQUENCE [LARGE SCALE GENOMIC DNA]</scope>
    <source>
        <strain evidence="6 7">PP31</strain>
    </source>
</reference>
<dbReference type="PANTHER" id="PTHR32071">
    <property type="entry name" value="TRANSCRIPTIONAL REGULATORY PROTEIN"/>
    <property type="match status" value="1"/>
</dbReference>
<dbReference type="Proteomes" id="UP000427769">
    <property type="component" value="Chromosome"/>
</dbReference>
<feature type="domain" description="Sigma-54 factor interaction" evidence="5">
    <location>
        <begin position="18"/>
        <end position="235"/>
    </location>
</feature>
<evidence type="ECO:0000256" key="4">
    <source>
        <dbReference type="ARBA" id="ARBA00023163"/>
    </source>
</evidence>
<dbReference type="InterPro" id="IPR002078">
    <property type="entry name" value="Sigma_54_int"/>
</dbReference>
<keyword evidence="1" id="KW-0547">Nucleotide-binding</keyword>
<dbReference type="Pfam" id="PF25601">
    <property type="entry name" value="AAA_lid_14"/>
    <property type="match status" value="1"/>
</dbReference>
<organism evidence="6 7">
    <name type="scientific">Desulfosarcina widdelii</name>
    <dbReference type="NCBI Taxonomy" id="947919"/>
    <lineage>
        <taxon>Bacteria</taxon>
        <taxon>Pseudomonadati</taxon>
        <taxon>Thermodesulfobacteriota</taxon>
        <taxon>Desulfobacteria</taxon>
        <taxon>Desulfobacterales</taxon>
        <taxon>Desulfosarcinaceae</taxon>
        <taxon>Desulfosarcina</taxon>
    </lineage>
</organism>
<evidence type="ECO:0000256" key="1">
    <source>
        <dbReference type="ARBA" id="ARBA00022741"/>
    </source>
</evidence>
<sequence>MRDVTPLMSNDNAAILGRIIETLGSASPGLVVSGEEGLGKEAVIQLLYSRSFLRGYPFIKVNCPMLSDPGENEDSPCIQELSVHPQRSSFSLFRLFHQGVLYFHAVDELAAGLQERLLSLLKRKFLATGSGSGGPQRHLAIFSTATRPLESCVSEGSFHPDLCALLSGVTVHIPPLRQCPERIGSLVGYFLKRLALRDGRGTFPRPTAAHLARMHTHRWPGNLRELQAVVSRAIQSGDWDVAIDDVLRHGRKDSYAVVNLTADSVALMPHFEITQGNMLERLSEKVPAEELGLMDLVLYEEIVANNNMN</sequence>
<dbReference type="Pfam" id="PF14532">
    <property type="entry name" value="Sigma54_activ_2"/>
    <property type="match status" value="1"/>
</dbReference>
<dbReference type="PROSITE" id="PS50045">
    <property type="entry name" value="SIGMA54_INTERACT_4"/>
    <property type="match status" value="1"/>
</dbReference>
<keyword evidence="3" id="KW-0805">Transcription regulation</keyword>
<dbReference type="Gene3D" id="1.10.8.60">
    <property type="match status" value="1"/>
</dbReference>
<dbReference type="InterPro" id="IPR027417">
    <property type="entry name" value="P-loop_NTPase"/>
</dbReference>
<evidence type="ECO:0000313" key="6">
    <source>
        <dbReference type="EMBL" id="BBO74313.1"/>
    </source>
</evidence>
<evidence type="ECO:0000256" key="3">
    <source>
        <dbReference type="ARBA" id="ARBA00023015"/>
    </source>
</evidence>
<evidence type="ECO:0000313" key="7">
    <source>
        <dbReference type="Proteomes" id="UP000427769"/>
    </source>
</evidence>
<dbReference type="Gene3D" id="3.40.50.300">
    <property type="entry name" value="P-loop containing nucleotide triphosphate hydrolases"/>
    <property type="match status" value="1"/>
</dbReference>